<evidence type="ECO:0000259" key="2">
    <source>
        <dbReference type="Pfam" id="PF04892"/>
    </source>
</evidence>
<sequence>MFYCWTIQMETNTHRVNRSRAISLVLFTLLLIYGTLYPFSGWRWTDDSIDSLILRWPQYISRNDMLTNFIVYVPLGFFAVRLLSEYLCPITIILITTITGVAFSFTLEFLQAFLPNRVTSILDILLNVSGTFAGAVFSVIIGSRTSIGRKLLILRDNMFLQGYLSNLGLIILGLWALSQLSPLVPSFDIGNLRYGLKPLWHTLNNPDLLNIYEMAIYALNIVGLGLLITTLIRPNHSVMKIFPLFVIVVILLKIPVVSRQISLEAVLGVIGGLSLISFMRHFKRPFLIVSATASFIIGFIINELYQKSDFYTQTHIFNWMPFLGQMSNINGLADIVSDIWPFMALAYLALLAYPSQKFCVAILGGLILSILVFILEWMQQSIPDRYPDITDLFLAMFGWILPWFYSGTQYNNVDRDPAPNQ</sequence>
<feature type="transmembrane region" description="Helical" evidence="1">
    <location>
        <begin position="389"/>
        <end position="405"/>
    </location>
</feature>
<keyword evidence="1" id="KW-1133">Transmembrane helix</keyword>
<dbReference type="Proteomes" id="UP000178797">
    <property type="component" value="Unassembled WGS sequence"/>
</dbReference>
<feature type="transmembrane region" description="Helical" evidence="1">
    <location>
        <begin position="90"/>
        <end position="114"/>
    </location>
</feature>
<dbReference type="PANTHER" id="PTHR28008:SF1">
    <property type="entry name" value="DOMAIN PROTEIN, PUTATIVE (AFU_ORTHOLOGUE AFUA_3G10980)-RELATED"/>
    <property type="match status" value="1"/>
</dbReference>
<dbReference type="PANTHER" id="PTHR28008">
    <property type="entry name" value="DOMAIN PROTEIN, PUTATIVE (AFU_ORTHOLOGUE AFUA_3G10980)-RELATED"/>
    <property type="match status" value="1"/>
</dbReference>
<gene>
    <name evidence="3" type="ORF">A2W05_06765</name>
</gene>
<feature type="transmembrane region" description="Helical" evidence="1">
    <location>
        <begin position="120"/>
        <end position="142"/>
    </location>
</feature>
<keyword evidence="1" id="KW-0812">Transmembrane</keyword>
<feature type="transmembrane region" description="Helical" evidence="1">
    <location>
        <begin position="286"/>
        <end position="305"/>
    </location>
</feature>
<accession>A0A1F7RZX6</accession>
<feature type="transmembrane region" description="Helical" evidence="1">
    <location>
        <begin position="329"/>
        <end position="351"/>
    </location>
</feature>
<evidence type="ECO:0000313" key="4">
    <source>
        <dbReference type="Proteomes" id="UP000178797"/>
    </source>
</evidence>
<feature type="domain" description="VanZ-like" evidence="2">
    <location>
        <begin position="17"/>
        <end position="140"/>
    </location>
</feature>
<reference evidence="3 4" key="1">
    <citation type="journal article" date="2016" name="Nat. Commun.">
        <title>Thousands of microbial genomes shed light on interconnected biogeochemical processes in an aquifer system.</title>
        <authorList>
            <person name="Anantharaman K."/>
            <person name="Brown C.T."/>
            <person name="Hug L.A."/>
            <person name="Sharon I."/>
            <person name="Castelle C.J."/>
            <person name="Probst A.J."/>
            <person name="Thomas B.C."/>
            <person name="Singh A."/>
            <person name="Wilkins M.J."/>
            <person name="Karaoz U."/>
            <person name="Brodie E.L."/>
            <person name="Williams K.H."/>
            <person name="Hubbard S.S."/>
            <person name="Banfield J.F."/>
        </authorList>
    </citation>
    <scope>NUCLEOTIDE SEQUENCE [LARGE SCALE GENOMIC DNA]</scope>
</reference>
<feature type="transmembrane region" description="Helical" evidence="1">
    <location>
        <begin position="238"/>
        <end position="255"/>
    </location>
</feature>
<organism evidence="3 4">
    <name type="scientific">Candidatus Schekmanbacteria bacterium RBG_16_38_10</name>
    <dbReference type="NCBI Taxonomy" id="1817879"/>
    <lineage>
        <taxon>Bacteria</taxon>
        <taxon>Candidatus Schekmaniibacteriota</taxon>
    </lineage>
</organism>
<feature type="transmembrane region" description="Helical" evidence="1">
    <location>
        <begin position="358"/>
        <end position="377"/>
    </location>
</feature>
<evidence type="ECO:0000313" key="3">
    <source>
        <dbReference type="EMBL" id="OGL47113.1"/>
    </source>
</evidence>
<feature type="transmembrane region" description="Helical" evidence="1">
    <location>
        <begin position="214"/>
        <end position="231"/>
    </location>
</feature>
<feature type="transmembrane region" description="Helical" evidence="1">
    <location>
        <begin position="21"/>
        <end position="45"/>
    </location>
</feature>
<evidence type="ECO:0000256" key="1">
    <source>
        <dbReference type="SAM" id="Phobius"/>
    </source>
</evidence>
<dbReference type="Pfam" id="PF04892">
    <property type="entry name" value="VanZ"/>
    <property type="match status" value="1"/>
</dbReference>
<feature type="transmembrane region" description="Helical" evidence="1">
    <location>
        <begin position="163"/>
        <end position="184"/>
    </location>
</feature>
<dbReference type="EMBL" id="MGDE01000057">
    <property type="protein sequence ID" value="OGL47113.1"/>
    <property type="molecule type" value="Genomic_DNA"/>
</dbReference>
<dbReference type="AlphaFoldDB" id="A0A1F7RZX6"/>
<dbReference type="InterPro" id="IPR006976">
    <property type="entry name" value="VanZ-like"/>
</dbReference>
<dbReference type="NCBIfam" id="NF037970">
    <property type="entry name" value="vanZ_1"/>
    <property type="match status" value="1"/>
</dbReference>
<protein>
    <recommendedName>
        <fullName evidence="2">VanZ-like domain-containing protein</fullName>
    </recommendedName>
</protein>
<keyword evidence="1" id="KW-0472">Membrane</keyword>
<proteinExistence type="predicted"/>
<feature type="transmembrane region" description="Helical" evidence="1">
    <location>
        <begin position="261"/>
        <end position="279"/>
    </location>
</feature>
<name>A0A1F7RZX6_9BACT</name>
<feature type="transmembrane region" description="Helical" evidence="1">
    <location>
        <begin position="65"/>
        <end position="83"/>
    </location>
</feature>
<comment type="caution">
    <text evidence="3">The sequence shown here is derived from an EMBL/GenBank/DDBJ whole genome shotgun (WGS) entry which is preliminary data.</text>
</comment>